<reference evidence="2 3" key="1">
    <citation type="submission" date="2017-04" db="EMBL/GenBank/DDBJ databases">
        <authorList>
            <person name="Afonso C.L."/>
            <person name="Miller P.J."/>
            <person name="Scott M.A."/>
            <person name="Spackman E."/>
            <person name="Goraichik I."/>
            <person name="Dimitrov K.M."/>
            <person name="Suarez D.L."/>
            <person name="Swayne D.E."/>
        </authorList>
    </citation>
    <scope>NUCLEOTIDE SEQUENCE [LARGE SCALE GENOMIC DNA]</scope>
    <source>
        <strain evidence="2 3">DSM 3385</strain>
    </source>
</reference>
<dbReference type="STRING" id="1121400.SAMN02746065_10378"/>
<feature type="chain" id="PRO_5012077062" description="Concanavalin A-like lectin/glucanases superfamily protein" evidence="1">
    <location>
        <begin position="27"/>
        <end position="308"/>
    </location>
</feature>
<feature type="signal peptide" evidence="1">
    <location>
        <begin position="1"/>
        <end position="26"/>
    </location>
</feature>
<keyword evidence="3" id="KW-1185">Reference proteome</keyword>
<evidence type="ECO:0000256" key="1">
    <source>
        <dbReference type="SAM" id="SignalP"/>
    </source>
</evidence>
<dbReference type="EMBL" id="FWXY01000003">
    <property type="protein sequence ID" value="SMC50207.1"/>
    <property type="molecule type" value="Genomic_DNA"/>
</dbReference>
<dbReference type="Proteomes" id="UP000192418">
    <property type="component" value="Unassembled WGS sequence"/>
</dbReference>
<keyword evidence="1" id="KW-0732">Signal</keyword>
<organism evidence="2 3">
    <name type="scientific">Desulfocicer vacuolatum DSM 3385</name>
    <dbReference type="NCBI Taxonomy" id="1121400"/>
    <lineage>
        <taxon>Bacteria</taxon>
        <taxon>Pseudomonadati</taxon>
        <taxon>Thermodesulfobacteriota</taxon>
        <taxon>Desulfobacteria</taxon>
        <taxon>Desulfobacterales</taxon>
        <taxon>Desulfobacteraceae</taxon>
        <taxon>Desulfocicer</taxon>
    </lineage>
</organism>
<evidence type="ECO:0008006" key="4">
    <source>
        <dbReference type="Google" id="ProtNLM"/>
    </source>
</evidence>
<sequence length="308" mass="34311">MAFKRIIKLISMVVMGLFLSSSGVFSEVLVKDDFEGSRPEGYSLWLQNTNCCTDTTVDFITDVVHSGSKSVRVNYVLDDSPRGDCQLHQDNNTSLIYKVSGNVTHYFFRGYFRIETAEDHFCNNPIIQRKLVYFKPQGWGSGSWAFFIVAWPWGSNCTQNGYNVSVAYGNAGGTGTTLWGDDGSAGFDTKNNHVYPNQWYYLEMEAKYASYGNDSLKVWMSASGSDPVLIFDRTGLALRSPSDVENNIGLGVVEVGRQVDVSRSDYSLGHINEFRYWDDIVISTEKVGPISSVAVPGPPQNFKINITP</sequence>
<accession>A0A1W1ZPC3</accession>
<evidence type="ECO:0000313" key="2">
    <source>
        <dbReference type="EMBL" id="SMC50207.1"/>
    </source>
</evidence>
<gene>
    <name evidence="2" type="ORF">SAMN02746065_10378</name>
</gene>
<dbReference type="Gene3D" id="2.60.120.200">
    <property type="match status" value="1"/>
</dbReference>
<dbReference type="AlphaFoldDB" id="A0A1W1ZPC3"/>
<name>A0A1W1ZPC3_9BACT</name>
<dbReference type="RefSeq" id="WP_084067056.1">
    <property type="nucleotide sequence ID" value="NZ_FWXY01000003.1"/>
</dbReference>
<evidence type="ECO:0000313" key="3">
    <source>
        <dbReference type="Proteomes" id="UP000192418"/>
    </source>
</evidence>
<proteinExistence type="predicted"/>
<protein>
    <recommendedName>
        <fullName evidence="4">Concanavalin A-like lectin/glucanases superfamily protein</fullName>
    </recommendedName>
</protein>